<reference evidence="1" key="2">
    <citation type="submission" date="2025-03" db="EMBL/GenBank/DDBJ databases">
        <authorList>
            <consortium name="ELIXIR-Norway"/>
            <consortium name="Elixir Norway"/>
        </authorList>
    </citation>
    <scope>NUCLEOTIDE SEQUENCE</scope>
</reference>
<dbReference type="Proteomes" id="UP001162501">
    <property type="component" value="Chromosome 30"/>
</dbReference>
<reference evidence="1" key="1">
    <citation type="submission" date="2023-05" db="EMBL/GenBank/DDBJ databases">
        <authorList>
            <consortium name="ELIXIR-Norway"/>
        </authorList>
    </citation>
    <scope>NUCLEOTIDE SEQUENCE</scope>
</reference>
<organism evidence="1 2">
    <name type="scientific">Rangifer tarandus platyrhynchus</name>
    <name type="common">Svalbard reindeer</name>
    <dbReference type="NCBI Taxonomy" id="3082113"/>
    <lineage>
        <taxon>Eukaryota</taxon>
        <taxon>Metazoa</taxon>
        <taxon>Chordata</taxon>
        <taxon>Craniata</taxon>
        <taxon>Vertebrata</taxon>
        <taxon>Euteleostomi</taxon>
        <taxon>Mammalia</taxon>
        <taxon>Eutheria</taxon>
        <taxon>Laurasiatheria</taxon>
        <taxon>Artiodactyla</taxon>
        <taxon>Ruminantia</taxon>
        <taxon>Pecora</taxon>
        <taxon>Cervidae</taxon>
        <taxon>Odocoileinae</taxon>
        <taxon>Rangifer</taxon>
    </lineage>
</organism>
<evidence type="ECO:0000313" key="1">
    <source>
        <dbReference type="EMBL" id="CAN0466793.1"/>
    </source>
</evidence>
<dbReference type="EMBL" id="OX596114">
    <property type="protein sequence ID" value="CAN0466793.1"/>
    <property type="molecule type" value="Genomic_DNA"/>
</dbReference>
<name>A0AC59ZMN5_RANTA</name>
<protein>
    <submittedName>
        <fullName evidence="1">Uncharacterized protein</fullName>
    </submittedName>
</protein>
<proteinExistence type="predicted"/>
<accession>A0AC59ZMN5</accession>
<gene>
    <name evidence="1" type="ORF">MRATA1EN22A_LOCUS20334</name>
</gene>
<evidence type="ECO:0000313" key="2">
    <source>
        <dbReference type="Proteomes" id="UP001162501"/>
    </source>
</evidence>
<sequence length="142" mass="14583">MSKQPKFTAKQGQADTGNGSSGQVTSGSAVAAASPRPLPEPPTVEASLPPTYLPRGHGEETDTDRAESSSRSVKEGRGSQPSERTRTPPAGPDSGFLGEAGNLKPVSGFLPLASLRPGRCPPQTCLLGADLVCAERCAEPSE</sequence>